<keyword evidence="10" id="KW-1015">Disulfide bond</keyword>
<organism evidence="20 21">
    <name type="scientific">Phrynosoma platyrhinos</name>
    <name type="common">Desert horned lizard</name>
    <dbReference type="NCBI Taxonomy" id="52577"/>
    <lineage>
        <taxon>Eukaryota</taxon>
        <taxon>Metazoa</taxon>
        <taxon>Chordata</taxon>
        <taxon>Craniata</taxon>
        <taxon>Vertebrata</taxon>
        <taxon>Euteleostomi</taxon>
        <taxon>Lepidosauria</taxon>
        <taxon>Squamata</taxon>
        <taxon>Bifurcata</taxon>
        <taxon>Unidentata</taxon>
        <taxon>Episquamata</taxon>
        <taxon>Toxicofera</taxon>
        <taxon>Iguania</taxon>
        <taxon>Phrynosomatidae</taxon>
        <taxon>Phrynosomatinae</taxon>
        <taxon>Phrynosoma</taxon>
    </lineage>
</organism>
<feature type="compositionally biased region" description="Basic and acidic residues" evidence="17">
    <location>
        <begin position="781"/>
        <end position="791"/>
    </location>
</feature>
<evidence type="ECO:0000256" key="10">
    <source>
        <dbReference type="ARBA" id="ARBA00023157"/>
    </source>
</evidence>
<feature type="region of interest" description="Disordered" evidence="17">
    <location>
        <begin position="1828"/>
        <end position="1858"/>
    </location>
</feature>
<comment type="subcellular location">
    <subcellularLocation>
        <location evidence="1">Cell projection</location>
        <location evidence="1">Neuron projection</location>
    </subcellularLocation>
    <subcellularLocation>
        <location evidence="16">Postsynaptic cell membrane</location>
        <topology evidence="16">Multi-pass membrane protein</topology>
    </subcellularLocation>
</comment>
<keyword evidence="6 18" id="KW-1133">Transmembrane helix</keyword>
<dbReference type="Pfam" id="PF00003">
    <property type="entry name" value="7tm_3"/>
    <property type="match status" value="1"/>
</dbReference>
<protein>
    <recommendedName>
        <fullName evidence="19">G-protein coupled receptors family 3 profile domain-containing protein</fullName>
    </recommendedName>
</protein>
<feature type="compositionally biased region" description="Low complexity" evidence="17">
    <location>
        <begin position="1451"/>
        <end position="1460"/>
    </location>
</feature>
<feature type="compositionally biased region" description="Basic and acidic residues" evidence="17">
    <location>
        <begin position="1682"/>
        <end position="1699"/>
    </location>
</feature>
<feature type="region of interest" description="Disordered" evidence="17">
    <location>
        <begin position="1315"/>
        <end position="1397"/>
    </location>
</feature>
<evidence type="ECO:0000256" key="9">
    <source>
        <dbReference type="ARBA" id="ARBA00023136"/>
    </source>
</evidence>
<evidence type="ECO:0000256" key="18">
    <source>
        <dbReference type="SAM" id="Phobius"/>
    </source>
</evidence>
<feature type="compositionally biased region" description="Basic and acidic residues" evidence="17">
    <location>
        <begin position="2299"/>
        <end position="2323"/>
    </location>
</feature>
<feature type="transmembrane region" description="Helical" evidence="18">
    <location>
        <begin position="485"/>
        <end position="506"/>
    </location>
</feature>
<evidence type="ECO:0000259" key="19">
    <source>
        <dbReference type="PROSITE" id="PS50259"/>
    </source>
</evidence>
<accession>A0ABQ7TAN7</accession>
<evidence type="ECO:0000313" key="21">
    <source>
        <dbReference type="Proteomes" id="UP000826234"/>
    </source>
</evidence>
<feature type="compositionally biased region" description="Low complexity" evidence="17">
    <location>
        <begin position="1970"/>
        <end position="1985"/>
    </location>
</feature>
<feature type="compositionally biased region" description="Polar residues" evidence="17">
    <location>
        <begin position="1217"/>
        <end position="1226"/>
    </location>
</feature>
<feature type="region of interest" description="Disordered" evidence="17">
    <location>
        <begin position="1880"/>
        <end position="1904"/>
    </location>
</feature>
<feature type="transmembrane region" description="Helical" evidence="18">
    <location>
        <begin position="411"/>
        <end position="433"/>
    </location>
</feature>
<feature type="compositionally biased region" description="Basic and acidic residues" evidence="17">
    <location>
        <begin position="2125"/>
        <end position="2136"/>
    </location>
</feature>
<dbReference type="InterPro" id="IPR017978">
    <property type="entry name" value="GPCR_3_C"/>
</dbReference>
<feature type="compositionally biased region" description="Low complexity" evidence="17">
    <location>
        <begin position="1116"/>
        <end position="1126"/>
    </location>
</feature>
<feature type="compositionally biased region" description="Basic and acidic residues" evidence="17">
    <location>
        <begin position="1336"/>
        <end position="1387"/>
    </location>
</feature>
<feature type="region of interest" description="Disordered" evidence="17">
    <location>
        <begin position="951"/>
        <end position="1076"/>
    </location>
</feature>
<feature type="region of interest" description="Disordered" evidence="17">
    <location>
        <begin position="2214"/>
        <end position="2239"/>
    </location>
</feature>
<feature type="compositionally biased region" description="Basic and acidic residues" evidence="17">
    <location>
        <begin position="1046"/>
        <end position="1062"/>
    </location>
</feature>
<evidence type="ECO:0000256" key="6">
    <source>
        <dbReference type="ARBA" id="ARBA00022989"/>
    </source>
</evidence>
<feature type="compositionally biased region" description="Basic and acidic residues" evidence="17">
    <location>
        <begin position="2099"/>
        <end position="2115"/>
    </location>
</feature>
<dbReference type="PANTHER" id="PTHR32546:SF7">
    <property type="entry name" value="G-PROTEIN COUPLED RECEPTOR 179-RELATED"/>
    <property type="match status" value="1"/>
</dbReference>
<keyword evidence="8" id="KW-0297">G-protein coupled receptor</keyword>
<comment type="similarity">
    <text evidence="2">Belongs to the G-protein coupled receptor 3 family.</text>
</comment>
<feature type="region of interest" description="Disordered" evidence="17">
    <location>
        <begin position="2299"/>
        <end position="2374"/>
    </location>
</feature>
<keyword evidence="3" id="KW-1003">Cell membrane</keyword>
<feature type="compositionally biased region" description="Basic and acidic residues" evidence="17">
    <location>
        <begin position="1509"/>
        <end position="1539"/>
    </location>
</feature>
<feature type="domain" description="G-protein coupled receptors family 3 profile" evidence="19">
    <location>
        <begin position="406"/>
        <end position="625"/>
    </location>
</feature>
<feature type="region of interest" description="Disordered" evidence="17">
    <location>
        <begin position="2047"/>
        <end position="2085"/>
    </location>
</feature>
<dbReference type="PANTHER" id="PTHR32546">
    <property type="entry name" value="G-PROTEIN COUPLED RECEPTOR 158-RELATED"/>
    <property type="match status" value="1"/>
</dbReference>
<feature type="region of interest" description="Disordered" evidence="17">
    <location>
        <begin position="1424"/>
        <end position="1561"/>
    </location>
</feature>
<feature type="region of interest" description="Disordered" evidence="17">
    <location>
        <begin position="688"/>
        <end position="808"/>
    </location>
</feature>
<feature type="compositionally biased region" description="Basic and acidic residues" evidence="17">
    <location>
        <begin position="2602"/>
        <end position="2615"/>
    </location>
</feature>
<dbReference type="CDD" id="cd15293">
    <property type="entry name" value="7tmC_GPR158-like"/>
    <property type="match status" value="1"/>
</dbReference>
<sequence length="2743" mass="304592">MKEWMPSSSSSLASAFTWVPTPNLDKADPEGSEAAVAFLYSGDVLSLSQANCTRRFEVRDMGKASSPPPALRSSLRGATDTLTHATNFLNMVFQTNDIRESSVKEDVEWYHALVRSVMDGDSQIYRAMLTFDAHPVSSKPQMMLQATKENNEILLQDLSPSADSLRNLTWENEWYNFFRFQRTPFLYKRILSNDLKTLDTPKWSQGDSYVMDTSHIKWSPPFLECEDGKFLPTWMVTLSSSFYGLKPDLNPEFKTPDIRTVLYFLLLSIKCTCLTLCVICSRGVLRMDVKIQNIDINQCTSGQGWFANTHRCDLNSTQLAPFTISIRSLPPLLPSSPRFSPASLLVPNRKTKVLSLENTFVSANQVSMGSAELHPPPLHLPPPIKTHLVALTLTRSKQRLKKLKRIRASGVLLLETILFGSLLLYFPVFILYFKPSIFRCIVLRWVRMLGFAIVYGTITLKLYRVLKIFLSRTAQRVPYMSSGRVLKMLALILLLVLWFLAAWTVGMLENIEKNIPLVVRSKTTRGLQFYICDHDRWDYMMVVAEMLFLFWGSFLCYATRTVPSAFHEPRYMGIALHNELITSAAFHVVRFLMVPSLHPDWTLLLFFIHTHITTTMTLALLFIPKFLHAGSPLREEIAAEVYEDELDIRRSGSYLNSSITSAWSEHSLDPDDIRDELKKLYTQLEVHKTKKMTANNPHLQKKRSSKRGLGRSLMRRITEIPESVSRQCSKEEKDGSVGGGTGSHAGSYKRRHLDTGTSSVKLRDDSSSKHKVNSSLKKSHSTYDHTRDAKENSLPSRHNSCKEAPLLDSMMRKKLAKKASERSNSDSLDDSAPLVYKSASAHNLMAERKPLHPKPSPLQKSLSVVTSAKEKALLLTSRAYIEESSKLACDREKKVAVEDSTTESEVSGHTEVTDIASEVAVKQLQMDDTSEGTVSSLLEDGHDSKDIACPWESVTAPSTPSESRSQKHVTYAPIRSVSINTSELTGRRHHASKKIPPEPPIRQQSLTHSLEKKAVAHWDVEDQTQPFSQSPKRDSKDSPILANSPRETEESPEKTKMERTRQAENSVPISSPAGLTRLASIAAEVCPWEVMEMPKKKDLDISDSESQKSSPEKKSQSPQASIPISSMKSLSLAIKAFNRSRIKTAIKARKDSEENQIKSERWMDGKTEKPKLAEASSMPPGESPGQQVISKSTKAKIVSKQATICPWDEEEEDETLMSLQKHSPSKTPEVCPWEESPDGLAQSRTSSAEATASKIAREIASIRLERTKSQRESVCPWETIDEDQKRENKTSEISLEIVKTDDQITEVCPWEVEEVRAGTRSDTQSWGITSALPQDETIKEGKVEPSDGYKKDTSSTKDHPNKTQEKTSTQHDSKNVKELPLGKEFTKSSDVSNVDENKLRSIESNKALHPESELRVKIQICPWEVEETPSKKRVPGEDSAGSSKEEKRTAPKAAAATAAKNYQEDSICPWETMELPGGANTRTATTERESNNKANVKATICPWETSDTPPDKLKEDSTEDSRGAEGRKLKSPLSEESKDRSHRGSVCPWENAGVEDSSTKPAVKIPKLSKVVLKASSNGDSKKMEICPWETGTEEVCPWEVASPTLKKGTKQVEGGPSKSMPPELSKTVLKASSSGESKKVEVCPWETETAEVCPWEVTSPTLKKGTKQLEGGPSKSMTPELTKEVLKASSSRDSKKMEVCPWETETAEVCPWEVASPTLEAGKKQVEGGPSKGIPMRVSHPLKTPENSIRQDSVCPWEDNESEDALLKPSSQPLNVSDIHLKKSGSFQSKKAEIAPWEMQEETDIKANICPWENDDTLTLKRGLKKDVNAESKEEEKEVRAAVPEKESNGKSEMVCPWERTGSENLFVKPKLQSIYLSKGRSKKSDSVESQRSAVCPWESEDTEVSTKTAEICPWEVIPTPSATKPTKEETDGATKKIKALEKVSSPRESVCPWEAMDTDDPSSGLSAKSPDLPKFSSKKPSSPDGLKADVCPWESQEVEPTPKADVCPWDVSESPVSKRPLLMAAGTLENHKKPLLKQTGSFDTMERMTSPQEPLCPWDSVSEPTAKPELSKISSKKSDSAESLKIEVCPWEVEASILKRDDDGRSSKREDSRSASPVSISEAMEKLNRSREDICPWESMELEEPLVRSAGQSPALSKAGSKKSDSAESLRAEVCPWEVMEEEEMTPKVDICPWTAATAPFVEASKRKKSLLPLRSPDSKKVEQEKSFKKIEKSKSQQEPVFVWKSMEFDKPPAKSTRSLDLLQVSSKKSESVESLKAEVCPWEFQELPTEAKVEICPRTEASERDSLKTDKGMFSRKETSTKPMTKTLKTEEKVSGSRESVCPWESMELPSSPSPTLSKAGSKKSDSTESLRAEICPWETVEEECFTKAAPVDEGLLRKKTSQGKISPGAMKAGGETLPKKVEKTRSHPELTYAQKSDEELSVKPMSKSLDLFKVDSVKSDSVESLKTEICPWETQNITAIKKADVCIWEAAGTPLGKGALIKDRAGISKGATKVGSASPGKTLKAPEKTSSPRESICPWDSSAAAEISETSPSASALSKKSDSAEGRQAEVCPWETKHPEESPKQEICPWEVETMMPTKDERHTTHADRTEMPTVSMKRYQSKQEGLAGHKPLCRSLPDTTPPKGLSKDSSSLVGVSLKSRSESTTAGVCTWEAEEGPSSTRKETVEIGKTFSEVCPWEAEGISPTSGSPAKSKTEKPQTDKAEDPSKAKSDICPWDSD</sequence>
<keyword evidence="12" id="KW-0325">Glycoprotein</keyword>
<feature type="compositionally biased region" description="Basic and acidic residues" evidence="17">
    <location>
        <begin position="1927"/>
        <end position="1947"/>
    </location>
</feature>
<comment type="caution">
    <text evidence="20">The sequence shown here is derived from an EMBL/GenBank/DDBJ whole genome shotgun (WGS) entry which is preliminary data.</text>
</comment>
<evidence type="ECO:0000256" key="5">
    <source>
        <dbReference type="ARBA" id="ARBA00022729"/>
    </source>
</evidence>
<keyword evidence="13" id="KW-0807">Transducer</keyword>
<feature type="compositionally biased region" description="Basic and acidic residues" evidence="17">
    <location>
        <begin position="2579"/>
        <end position="2588"/>
    </location>
</feature>
<dbReference type="InterPro" id="IPR054714">
    <property type="entry name" value="GPR158_179_extracellular"/>
</dbReference>
<evidence type="ECO:0000256" key="14">
    <source>
        <dbReference type="ARBA" id="ARBA00023257"/>
    </source>
</evidence>
<keyword evidence="11" id="KW-0675">Receptor</keyword>
<dbReference type="EMBL" id="JAIPUX010000521">
    <property type="protein sequence ID" value="KAH0626800.1"/>
    <property type="molecule type" value="Genomic_DNA"/>
</dbReference>
<keyword evidence="15" id="KW-0966">Cell projection</keyword>
<feature type="region of interest" description="Disordered" evidence="17">
    <location>
        <begin position="1721"/>
        <end position="1783"/>
    </location>
</feature>
<proteinExistence type="inferred from homology"/>
<feature type="region of interest" description="Disordered" evidence="17">
    <location>
        <begin position="1664"/>
        <end position="1701"/>
    </location>
</feature>
<feature type="region of interest" description="Disordered" evidence="17">
    <location>
        <begin position="1606"/>
        <end position="1633"/>
    </location>
</feature>
<keyword evidence="9 18" id="KW-0472">Membrane</keyword>
<feature type="compositionally biased region" description="Basic and acidic residues" evidence="17">
    <location>
        <begin position="1148"/>
        <end position="1172"/>
    </location>
</feature>
<evidence type="ECO:0000313" key="20">
    <source>
        <dbReference type="EMBL" id="KAH0626800.1"/>
    </source>
</evidence>
<feature type="compositionally biased region" description="Basic and acidic residues" evidence="17">
    <location>
        <begin position="2717"/>
        <end position="2735"/>
    </location>
</feature>
<dbReference type="Proteomes" id="UP000826234">
    <property type="component" value="Unassembled WGS sequence"/>
</dbReference>
<feature type="compositionally biased region" description="Basic and acidic residues" evidence="17">
    <location>
        <begin position="2421"/>
        <end position="2430"/>
    </location>
</feature>
<evidence type="ECO:0000256" key="11">
    <source>
        <dbReference type="ARBA" id="ARBA00023170"/>
    </source>
</evidence>
<feature type="transmembrane region" description="Helical" evidence="18">
    <location>
        <begin position="445"/>
        <end position="464"/>
    </location>
</feature>
<keyword evidence="14" id="KW-0628">Postsynaptic cell membrane</keyword>
<gene>
    <name evidence="20" type="ORF">JD844_002017</name>
</gene>
<feature type="compositionally biased region" description="Basic residues" evidence="17">
    <location>
        <begin position="699"/>
        <end position="709"/>
    </location>
</feature>
<feature type="region of interest" description="Disordered" evidence="17">
    <location>
        <begin position="1918"/>
        <end position="1991"/>
    </location>
</feature>
<feature type="compositionally biased region" description="Polar residues" evidence="17">
    <location>
        <begin position="1320"/>
        <end position="1332"/>
    </location>
</feature>
<feature type="compositionally biased region" description="Basic residues" evidence="17">
    <location>
        <begin position="769"/>
        <end position="780"/>
    </location>
</feature>
<feature type="region of interest" description="Disordered" evidence="17">
    <location>
        <begin position="1090"/>
        <end position="1127"/>
    </location>
</feature>
<evidence type="ECO:0000256" key="12">
    <source>
        <dbReference type="ARBA" id="ARBA00023180"/>
    </source>
</evidence>
<dbReference type="Pfam" id="PF22572">
    <property type="entry name" value="GPR158_179_EC"/>
    <property type="match status" value="2"/>
</dbReference>
<evidence type="ECO:0000256" key="8">
    <source>
        <dbReference type="ARBA" id="ARBA00023040"/>
    </source>
</evidence>
<feature type="transmembrane region" description="Helical" evidence="18">
    <location>
        <begin position="539"/>
        <end position="559"/>
    </location>
</feature>
<feature type="region of interest" description="Disordered" evidence="17">
    <location>
        <begin position="2514"/>
        <end position="2743"/>
    </location>
</feature>
<dbReference type="PROSITE" id="PS50259">
    <property type="entry name" value="G_PROTEIN_RECEP_F3_4"/>
    <property type="match status" value="1"/>
</dbReference>
<reference evidence="20 21" key="1">
    <citation type="journal article" date="2022" name="Gigascience">
        <title>A chromosome-level genome assembly and annotation of the desert horned lizard, Phrynosoma platyrhinos, provides insight into chromosomal rearrangements among reptiles.</title>
        <authorList>
            <person name="Koochekian N."/>
            <person name="Ascanio A."/>
            <person name="Farleigh K."/>
            <person name="Card D.C."/>
            <person name="Schield D.R."/>
            <person name="Castoe T.A."/>
            <person name="Jezkova T."/>
        </authorList>
    </citation>
    <scope>NUCLEOTIDE SEQUENCE [LARGE SCALE GENOMIC DNA]</scope>
    <source>
        <tissue evidence="20">Liver</tissue>
    </source>
</reference>
<feature type="compositionally biased region" description="Polar residues" evidence="17">
    <location>
        <begin position="2352"/>
        <end position="2362"/>
    </location>
</feature>
<evidence type="ECO:0000256" key="13">
    <source>
        <dbReference type="ARBA" id="ARBA00023224"/>
    </source>
</evidence>
<keyword evidence="4 18" id="KW-0812">Transmembrane</keyword>
<evidence type="ECO:0000256" key="3">
    <source>
        <dbReference type="ARBA" id="ARBA00022475"/>
    </source>
</evidence>
<evidence type="ECO:0000256" key="7">
    <source>
        <dbReference type="ARBA" id="ARBA00023018"/>
    </source>
</evidence>
<feature type="transmembrane region" description="Helical" evidence="18">
    <location>
        <begin position="261"/>
        <end position="285"/>
    </location>
</feature>
<keyword evidence="21" id="KW-1185">Reference proteome</keyword>
<feature type="compositionally biased region" description="Basic and acidic residues" evidence="17">
    <location>
        <begin position="1009"/>
        <end position="1020"/>
    </location>
</feature>
<feature type="region of interest" description="Disordered" evidence="17">
    <location>
        <begin position="1208"/>
        <end position="1252"/>
    </location>
</feature>
<keyword evidence="7" id="KW-0770">Synapse</keyword>
<keyword evidence="5" id="KW-0732">Signal</keyword>
<feature type="region of interest" description="Disordered" evidence="17">
    <location>
        <begin position="2402"/>
        <end position="2430"/>
    </location>
</feature>
<feature type="transmembrane region" description="Helical" evidence="18">
    <location>
        <begin position="601"/>
        <end position="623"/>
    </location>
</feature>
<dbReference type="InterPro" id="IPR043458">
    <property type="entry name" value="GPR158/179"/>
</dbReference>
<evidence type="ECO:0000256" key="1">
    <source>
        <dbReference type="ARBA" id="ARBA00004487"/>
    </source>
</evidence>
<feature type="compositionally biased region" description="Basic and acidic residues" evidence="17">
    <location>
        <begin position="2563"/>
        <end position="2572"/>
    </location>
</feature>
<evidence type="ECO:0000256" key="15">
    <source>
        <dbReference type="ARBA" id="ARBA00023273"/>
    </source>
</evidence>
<evidence type="ECO:0000256" key="4">
    <source>
        <dbReference type="ARBA" id="ARBA00022692"/>
    </source>
</evidence>
<feature type="region of interest" description="Disordered" evidence="17">
    <location>
        <begin position="1147"/>
        <end position="1194"/>
    </location>
</feature>
<evidence type="ECO:0000256" key="2">
    <source>
        <dbReference type="ARBA" id="ARBA00007242"/>
    </source>
</evidence>
<feature type="region of interest" description="Disordered" evidence="17">
    <location>
        <begin position="2099"/>
        <end position="2172"/>
    </location>
</feature>
<evidence type="ECO:0000256" key="16">
    <source>
        <dbReference type="ARBA" id="ARBA00034104"/>
    </source>
</evidence>
<evidence type="ECO:0000256" key="17">
    <source>
        <dbReference type="SAM" id="MobiDB-lite"/>
    </source>
</evidence>
<feature type="compositionally biased region" description="Basic and acidic residues" evidence="17">
    <location>
        <begin position="1828"/>
        <end position="1851"/>
    </location>
</feature>
<feature type="compositionally biased region" description="Basic and acidic residues" evidence="17">
    <location>
        <begin position="2219"/>
        <end position="2238"/>
    </location>
</feature>
<name>A0ABQ7TAN7_PHRPL</name>